<keyword evidence="2" id="KW-0547">Nucleotide-binding</keyword>
<dbReference type="Gene3D" id="3.40.50.300">
    <property type="entry name" value="P-loop containing nucleotide triphosphate hydrolases"/>
    <property type="match status" value="1"/>
</dbReference>
<dbReference type="PROSITE" id="PS50893">
    <property type="entry name" value="ABC_TRANSPORTER_2"/>
    <property type="match status" value="1"/>
</dbReference>
<accession>A0A7C4DAI6</accession>
<dbReference type="SMART" id="SM00382">
    <property type="entry name" value="AAA"/>
    <property type="match status" value="1"/>
</dbReference>
<proteinExistence type="predicted"/>
<keyword evidence="3 5" id="KW-0067">ATP-binding</keyword>
<dbReference type="InterPro" id="IPR003439">
    <property type="entry name" value="ABC_transporter-like_ATP-bd"/>
</dbReference>
<dbReference type="PANTHER" id="PTHR42734">
    <property type="entry name" value="METAL TRANSPORT SYSTEM ATP-BINDING PROTEIN TM_0124-RELATED"/>
    <property type="match status" value="1"/>
</dbReference>
<comment type="caution">
    <text evidence="5">The sequence shown here is derived from an EMBL/GenBank/DDBJ whole genome shotgun (WGS) entry which is preliminary data.</text>
</comment>
<evidence type="ECO:0000256" key="2">
    <source>
        <dbReference type="ARBA" id="ARBA00022741"/>
    </source>
</evidence>
<evidence type="ECO:0000256" key="1">
    <source>
        <dbReference type="ARBA" id="ARBA00022448"/>
    </source>
</evidence>
<protein>
    <submittedName>
        <fullName evidence="5">ABC transporter ATP-binding protein</fullName>
    </submittedName>
</protein>
<feature type="domain" description="ABC transporter" evidence="4">
    <location>
        <begin position="3"/>
        <end position="231"/>
    </location>
</feature>
<evidence type="ECO:0000259" key="4">
    <source>
        <dbReference type="PROSITE" id="PS50893"/>
    </source>
</evidence>
<dbReference type="GO" id="GO:0016887">
    <property type="term" value="F:ATP hydrolysis activity"/>
    <property type="evidence" value="ECO:0007669"/>
    <property type="project" value="InterPro"/>
</dbReference>
<evidence type="ECO:0000256" key="3">
    <source>
        <dbReference type="ARBA" id="ARBA00022840"/>
    </source>
</evidence>
<organism evidence="5">
    <name type="scientific">Staphylothermus marinus</name>
    <dbReference type="NCBI Taxonomy" id="2280"/>
    <lineage>
        <taxon>Archaea</taxon>
        <taxon>Thermoproteota</taxon>
        <taxon>Thermoprotei</taxon>
        <taxon>Desulfurococcales</taxon>
        <taxon>Desulfurococcaceae</taxon>
        <taxon>Staphylothermus</taxon>
    </lineage>
</organism>
<dbReference type="InterPro" id="IPR017871">
    <property type="entry name" value="ABC_transporter-like_CS"/>
</dbReference>
<evidence type="ECO:0000313" key="5">
    <source>
        <dbReference type="EMBL" id="HGM58953.1"/>
    </source>
</evidence>
<gene>
    <name evidence="5" type="ORF">ENU14_05160</name>
</gene>
<dbReference type="InterPro" id="IPR003593">
    <property type="entry name" value="AAA+_ATPase"/>
</dbReference>
<dbReference type="SUPFAM" id="SSF52540">
    <property type="entry name" value="P-loop containing nucleoside triphosphate hydrolases"/>
    <property type="match status" value="1"/>
</dbReference>
<name>A0A7C4DAI6_STAMA</name>
<dbReference type="Pfam" id="PF00005">
    <property type="entry name" value="ABC_tran"/>
    <property type="match status" value="1"/>
</dbReference>
<dbReference type="InterPro" id="IPR050153">
    <property type="entry name" value="Metal_Ion_Import_ABC"/>
</dbReference>
<keyword evidence="1" id="KW-0813">Transport</keyword>
<dbReference type="PROSITE" id="PS00211">
    <property type="entry name" value="ABC_TRANSPORTER_1"/>
    <property type="match status" value="1"/>
</dbReference>
<dbReference type="AlphaFoldDB" id="A0A7C4DAI6"/>
<dbReference type="GO" id="GO:0005524">
    <property type="term" value="F:ATP binding"/>
    <property type="evidence" value="ECO:0007669"/>
    <property type="project" value="UniProtKB-KW"/>
</dbReference>
<dbReference type="InterPro" id="IPR027417">
    <property type="entry name" value="P-loop_NTPase"/>
</dbReference>
<sequence>MSLTVKYRDKRVLENIDLFIKPRTITCILGPNGAGKTTLLRAIAKLIKYHGSIYIDGFEVSKTPLKTIARLLSYVESIKTTEFLNMTVIDALITAQYPVSKGFFEKKDCFNKAFEVMDQLDLANYAYRKLSELSSGELQRVALAIGLVKNPEYLLFDEIDLHIDIGFKKKLIELLRKWSISKTIVLTTHDILFATITGEYFIVLNNGKTIYNGDRNGLIEKKELLEEVFNTRIIKLEYCGKPVLISMYI</sequence>
<reference evidence="5" key="1">
    <citation type="journal article" date="2020" name="mSystems">
        <title>Genome- and Community-Level Interaction Insights into Carbon Utilization and Element Cycling Functions of Hydrothermarchaeota in Hydrothermal Sediment.</title>
        <authorList>
            <person name="Zhou Z."/>
            <person name="Liu Y."/>
            <person name="Xu W."/>
            <person name="Pan J."/>
            <person name="Luo Z.H."/>
            <person name="Li M."/>
        </authorList>
    </citation>
    <scope>NUCLEOTIDE SEQUENCE [LARGE SCALE GENOMIC DNA]</scope>
    <source>
        <strain evidence="5">SpSt-642</strain>
    </source>
</reference>
<dbReference type="EMBL" id="DTBJ01000040">
    <property type="protein sequence ID" value="HGM58953.1"/>
    <property type="molecule type" value="Genomic_DNA"/>
</dbReference>